<dbReference type="Gene3D" id="6.10.140.1020">
    <property type="match status" value="1"/>
</dbReference>
<feature type="region of interest" description="Disordered" evidence="1">
    <location>
        <begin position="1"/>
        <end position="30"/>
    </location>
</feature>
<feature type="compositionally biased region" description="Low complexity" evidence="1">
    <location>
        <begin position="98"/>
        <end position="110"/>
    </location>
</feature>
<gene>
    <name evidence="2" type="ORF">NADFUDRAFT_44427</name>
</gene>
<dbReference type="AlphaFoldDB" id="A0A1E3PCK5"/>
<name>A0A1E3PCK5_9ASCO</name>
<feature type="region of interest" description="Disordered" evidence="1">
    <location>
        <begin position="245"/>
        <end position="272"/>
    </location>
</feature>
<evidence type="ECO:0000256" key="1">
    <source>
        <dbReference type="SAM" id="MobiDB-lite"/>
    </source>
</evidence>
<dbReference type="OrthoDB" id="27934at2759"/>
<feature type="compositionally biased region" description="Low complexity" evidence="1">
    <location>
        <begin position="261"/>
        <end position="272"/>
    </location>
</feature>
<dbReference type="PANTHER" id="PTHR28527">
    <property type="entry name" value="MATING-TYPE SWITCHING PROTEIN SWI2-RELATED"/>
    <property type="match status" value="1"/>
</dbReference>
<feature type="region of interest" description="Disordered" evidence="1">
    <location>
        <begin position="98"/>
        <end position="176"/>
    </location>
</feature>
<evidence type="ECO:0000313" key="3">
    <source>
        <dbReference type="Proteomes" id="UP000095009"/>
    </source>
</evidence>
<keyword evidence="3" id="KW-1185">Reference proteome</keyword>
<dbReference type="PANTHER" id="PTHR28527:SF1">
    <property type="entry name" value="SWI5-DEPENDENT RECOMBINATION DNA REPAIR PROTEIN 1"/>
    <property type="match status" value="1"/>
</dbReference>
<reference evidence="2 3" key="1">
    <citation type="journal article" date="2016" name="Proc. Natl. Acad. Sci. U.S.A.">
        <title>Comparative genomics of biotechnologically important yeasts.</title>
        <authorList>
            <person name="Riley R."/>
            <person name="Haridas S."/>
            <person name="Wolfe K.H."/>
            <person name="Lopes M.R."/>
            <person name="Hittinger C.T."/>
            <person name="Goeker M."/>
            <person name="Salamov A.A."/>
            <person name="Wisecaver J.H."/>
            <person name="Long T.M."/>
            <person name="Calvey C.H."/>
            <person name="Aerts A.L."/>
            <person name="Barry K.W."/>
            <person name="Choi C."/>
            <person name="Clum A."/>
            <person name="Coughlan A.Y."/>
            <person name="Deshpande S."/>
            <person name="Douglass A.P."/>
            <person name="Hanson S.J."/>
            <person name="Klenk H.-P."/>
            <person name="LaButti K.M."/>
            <person name="Lapidus A."/>
            <person name="Lindquist E.A."/>
            <person name="Lipzen A.M."/>
            <person name="Meier-Kolthoff J.P."/>
            <person name="Ohm R.A."/>
            <person name="Otillar R.P."/>
            <person name="Pangilinan J.L."/>
            <person name="Peng Y."/>
            <person name="Rokas A."/>
            <person name="Rosa C.A."/>
            <person name="Scheuner C."/>
            <person name="Sibirny A.A."/>
            <person name="Slot J.C."/>
            <person name="Stielow J.B."/>
            <person name="Sun H."/>
            <person name="Kurtzman C.P."/>
            <person name="Blackwell M."/>
            <person name="Grigoriev I.V."/>
            <person name="Jeffries T.W."/>
        </authorList>
    </citation>
    <scope>NUCLEOTIDE SEQUENCE [LARGE SCALE GENOMIC DNA]</scope>
    <source>
        <strain evidence="2 3">DSM 6958</strain>
    </source>
</reference>
<feature type="region of interest" description="Disordered" evidence="1">
    <location>
        <begin position="46"/>
        <end position="69"/>
    </location>
</feature>
<protein>
    <submittedName>
        <fullName evidence="2">Uncharacterized protein</fullName>
    </submittedName>
</protein>
<accession>A0A1E3PCK5</accession>
<dbReference type="EMBL" id="KV454416">
    <property type="protein sequence ID" value="ODQ63145.1"/>
    <property type="molecule type" value="Genomic_DNA"/>
</dbReference>
<dbReference type="GO" id="GO:0006310">
    <property type="term" value="P:DNA recombination"/>
    <property type="evidence" value="ECO:0007669"/>
    <property type="project" value="TreeGrafter"/>
</dbReference>
<organism evidence="2 3">
    <name type="scientific">Nadsonia fulvescens var. elongata DSM 6958</name>
    <dbReference type="NCBI Taxonomy" id="857566"/>
    <lineage>
        <taxon>Eukaryota</taxon>
        <taxon>Fungi</taxon>
        <taxon>Dikarya</taxon>
        <taxon>Ascomycota</taxon>
        <taxon>Saccharomycotina</taxon>
        <taxon>Dipodascomycetes</taxon>
        <taxon>Dipodascales</taxon>
        <taxon>Dipodascales incertae sedis</taxon>
        <taxon>Nadsonia</taxon>
    </lineage>
</organism>
<dbReference type="STRING" id="857566.A0A1E3PCK5"/>
<feature type="compositionally biased region" description="Acidic residues" evidence="1">
    <location>
        <begin position="159"/>
        <end position="171"/>
    </location>
</feature>
<sequence>MDSEKPSKPTVGLKSPLGDRRDDRCLNTSPLSYHVDTSFDNIIKSPGWRSPVKAPTHSSPLPPLPQGSDLIMVKKRRRLTMDTLEPALTLTEALPLSSSSSAVGASPSAAITDDGNRLITPSKPKVEPIQRRTPSLNDRPIPILPPVEHPLAEPREPQEEKEEEEEEEEEKEISLQDLKYQESQLDAQLRQWKRLVQLSTQAYKYELKNEDDQLKELILKWRDAAQQAANYLLNQASERINRMGGFDEYQRRQKDRAARQSDTSYDFDSSFTDTSFMGDGSIIDIEELSPDQREAYDQMKAEREQQISEEIERRQKEAEIAKDKHCESPDEEDLKEISMGYMLKQLNVDPLLLFPEGLQ</sequence>
<dbReference type="Proteomes" id="UP000095009">
    <property type="component" value="Unassembled WGS sequence"/>
</dbReference>
<evidence type="ECO:0000313" key="2">
    <source>
        <dbReference type="EMBL" id="ODQ63145.1"/>
    </source>
</evidence>
<feature type="compositionally biased region" description="Basic and acidic residues" evidence="1">
    <location>
        <begin position="248"/>
        <end position="259"/>
    </location>
</feature>
<proteinExistence type="predicted"/>